<dbReference type="Gene3D" id="3.20.20.70">
    <property type="entry name" value="Aldolase class I"/>
    <property type="match status" value="1"/>
</dbReference>
<dbReference type="EMBL" id="JAVRFD010000005">
    <property type="protein sequence ID" value="MDT0543521.1"/>
    <property type="molecule type" value="Genomic_DNA"/>
</dbReference>
<accession>A0ABU2XDE5</accession>
<name>A0ABU2XDE5_9ACTN</name>
<evidence type="ECO:0000313" key="4">
    <source>
        <dbReference type="Proteomes" id="UP001180754"/>
    </source>
</evidence>
<proteinExistence type="predicted"/>
<dbReference type="PANTHER" id="PTHR32332:SF20">
    <property type="entry name" value="2-NITROPROPANE DIOXYGENASE-LIKE PROTEIN"/>
    <property type="match status" value="1"/>
</dbReference>
<evidence type="ECO:0000313" key="3">
    <source>
        <dbReference type="EMBL" id="MDT0543521.1"/>
    </source>
</evidence>
<dbReference type="SUPFAM" id="SSF51412">
    <property type="entry name" value="Inosine monophosphate dehydrogenase (IMPDH)"/>
    <property type="match status" value="1"/>
</dbReference>
<dbReference type="InterPro" id="IPR013785">
    <property type="entry name" value="Aldolase_TIM"/>
</dbReference>
<dbReference type="InterPro" id="IPR014179">
    <property type="entry name" value="PfaD-like_TIM-barrel"/>
</dbReference>
<dbReference type="InterPro" id="IPR040981">
    <property type="entry name" value="PfaD_N"/>
</dbReference>
<protein>
    <submittedName>
        <fullName evidence="3">PfaD family polyunsaturated fatty acid/polyketide biosynthesis protein</fullName>
    </submittedName>
</protein>
<organism evidence="3 4">
    <name type="scientific">Streptomyces lonegramiae</name>
    <dbReference type="NCBI Taxonomy" id="3075524"/>
    <lineage>
        <taxon>Bacteria</taxon>
        <taxon>Bacillati</taxon>
        <taxon>Actinomycetota</taxon>
        <taxon>Actinomycetes</taxon>
        <taxon>Kitasatosporales</taxon>
        <taxon>Streptomycetaceae</taxon>
        <taxon>Streptomyces</taxon>
    </lineage>
</organism>
<dbReference type="RefSeq" id="WP_311723931.1">
    <property type="nucleotide sequence ID" value="NZ_JAVRFD010000005.1"/>
</dbReference>
<dbReference type="Pfam" id="PF21607">
    <property type="entry name" value="FabD_helical_ins"/>
    <property type="match status" value="1"/>
</dbReference>
<sequence>MTVRYDPDGVYAVLADLDAPCYVVRNGDRVGASAEPPAAGGPLALLAAAGPMPSTRLGESGFRRRHGVSHAYLAGSMAAGIASEELVAALARAGFLASYGAAGLPPERVERALTRLAREIPGLPHAANLIHAPHAPQLERALVDLYLGHRLRCVEASAFVQLTPDLVRYRVAGLRTGPGGGAYAENRLIAKVSRAEVAERFLRPAPEPMVRALFERGEITAEQVTLARLVPMADDLTVEADSAGHTDRRPLVTALPAMLRLRDRVARELGHAVPPVRIGAGGGIGTPEAALAAFSLGAAYVVTGSVNQACLEAGTSPAVKALLAAAGPADYAMAPAADMFEGGAEVQVLRSGSLFAGRARKLHELYRAHAGLDEIPAPDRRRLEAKVFRRPLSEVWQETADYLAEHHPEQLLRAEIDPRHRMALVFRWYLAQSSRWAVTGAERAADYQVWCGPAMGAFNEWAAGSVLADPGRRRVAEVARHLLHGAAFHRRLAHLRFSGVRIPAACASYRLPPASSAVSVTS</sequence>
<reference evidence="3" key="1">
    <citation type="submission" date="2024-05" db="EMBL/GenBank/DDBJ databases">
        <title>30 novel species of actinomycetes from the DSMZ collection.</title>
        <authorList>
            <person name="Nouioui I."/>
        </authorList>
    </citation>
    <scope>NUCLEOTIDE SEQUENCE</scope>
    <source>
        <strain evidence="3">DSM 41529</strain>
    </source>
</reference>
<comment type="caution">
    <text evidence="3">The sequence shown here is derived from an EMBL/GenBank/DDBJ whole genome shotgun (WGS) entry which is preliminary data.</text>
</comment>
<keyword evidence="4" id="KW-1185">Reference proteome</keyword>
<feature type="domain" description="Fatty acid synthase subunit PfaD N-terminal" evidence="1">
    <location>
        <begin position="2"/>
        <end position="35"/>
    </location>
</feature>
<dbReference type="Pfam" id="PF18328">
    <property type="entry name" value="PfaD_N"/>
    <property type="match status" value="1"/>
</dbReference>
<dbReference type="Proteomes" id="UP001180754">
    <property type="component" value="Unassembled WGS sequence"/>
</dbReference>
<dbReference type="NCBIfam" id="TIGR02814">
    <property type="entry name" value="pfaD_fam"/>
    <property type="match status" value="1"/>
</dbReference>
<feature type="domain" description="[Acyl-carrier-protein] S-malonyltransferase-like inserted helical" evidence="2">
    <location>
        <begin position="369"/>
        <end position="447"/>
    </location>
</feature>
<dbReference type="InterPro" id="IPR049489">
    <property type="entry name" value="FabD-like_helical_ins"/>
</dbReference>
<gene>
    <name evidence="3" type="ORF">RND15_12450</name>
</gene>
<evidence type="ECO:0000259" key="2">
    <source>
        <dbReference type="Pfam" id="PF21607"/>
    </source>
</evidence>
<dbReference type="PANTHER" id="PTHR32332">
    <property type="entry name" value="2-NITROPROPANE DIOXYGENASE"/>
    <property type="match status" value="1"/>
</dbReference>
<evidence type="ECO:0000259" key="1">
    <source>
        <dbReference type="Pfam" id="PF18328"/>
    </source>
</evidence>